<feature type="region of interest" description="Disordered" evidence="1">
    <location>
        <begin position="1"/>
        <end position="109"/>
    </location>
</feature>
<organism evidence="2 3">
    <name type="scientific">Diaporthe helianthi</name>
    <dbReference type="NCBI Taxonomy" id="158607"/>
    <lineage>
        <taxon>Eukaryota</taxon>
        <taxon>Fungi</taxon>
        <taxon>Dikarya</taxon>
        <taxon>Ascomycota</taxon>
        <taxon>Pezizomycotina</taxon>
        <taxon>Sordariomycetes</taxon>
        <taxon>Sordariomycetidae</taxon>
        <taxon>Diaporthales</taxon>
        <taxon>Diaporthaceae</taxon>
        <taxon>Diaporthe</taxon>
    </lineage>
</organism>
<feature type="compositionally biased region" description="Low complexity" evidence="1">
    <location>
        <begin position="59"/>
        <end position="81"/>
    </location>
</feature>
<evidence type="ECO:0000313" key="2">
    <source>
        <dbReference type="EMBL" id="POS74241.1"/>
    </source>
</evidence>
<dbReference type="EMBL" id="MAVT02000660">
    <property type="protein sequence ID" value="POS74241.1"/>
    <property type="molecule type" value="Genomic_DNA"/>
</dbReference>
<gene>
    <name evidence="2" type="ORF">DHEL01_v207357</name>
</gene>
<evidence type="ECO:0000256" key="1">
    <source>
        <dbReference type="SAM" id="MobiDB-lite"/>
    </source>
</evidence>
<reference evidence="2" key="1">
    <citation type="submission" date="2017-09" db="EMBL/GenBank/DDBJ databases">
        <title>Polyketide synthases of a Diaporthe helianthi virulent isolate.</title>
        <authorList>
            <person name="Baroncelli R."/>
        </authorList>
    </citation>
    <scope>NUCLEOTIDE SEQUENCE [LARGE SCALE GENOMIC DNA]</scope>
    <source>
        <strain evidence="2">7/96</strain>
    </source>
</reference>
<dbReference type="AlphaFoldDB" id="A0A2P5HVG3"/>
<dbReference type="OrthoDB" id="4174307at2759"/>
<sequence length="215" mass="22541">MDSNTIQKQENLGVVKNSNLVVPGASRGSATGTSKSLVNGASKLTAKARGAGAPKINASGTSTGHGTGQQHQYQQSSTGQTVPGAGRPVPPAQQGHQYVEPPPTSDGYDVTDGNSTIVPKPLLENQIKAVYVEFLGVGQNPNPNAKNHVIFKIDFVSGTDGNYPGGYQGVRINMDVDQDVCSETSQGGGPYQPGTLPYPTHLWLHPPLVTHLHPK</sequence>
<feature type="compositionally biased region" description="Polar residues" evidence="1">
    <location>
        <begin position="28"/>
        <end position="39"/>
    </location>
</feature>
<name>A0A2P5HVG3_DIAHE</name>
<evidence type="ECO:0000313" key="3">
    <source>
        <dbReference type="Proteomes" id="UP000094444"/>
    </source>
</evidence>
<keyword evidence="3" id="KW-1185">Reference proteome</keyword>
<proteinExistence type="predicted"/>
<dbReference type="Proteomes" id="UP000094444">
    <property type="component" value="Unassembled WGS sequence"/>
</dbReference>
<accession>A0A2P5HVG3</accession>
<comment type="caution">
    <text evidence="2">The sequence shown here is derived from an EMBL/GenBank/DDBJ whole genome shotgun (WGS) entry which is preliminary data.</text>
</comment>
<protein>
    <submittedName>
        <fullName evidence="2">Uncharacterized protein</fullName>
    </submittedName>
</protein>
<dbReference type="InParanoid" id="A0A2P5HVG3"/>
<feature type="compositionally biased region" description="Polar residues" evidence="1">
    <location>
        <begin position="1"/>
        <end position="20"/>
    </location>
</feature>